<keyword evidence="2" id="KW-1185">Reference proteome</keyword>
<organism evidence="1 2">
    <name type="scientific">Lentinus tigrinus ALCF2SS1-6</name>
    <dbReference type="NCBI Taxonomy" id="1328759"/>
    <lineage>
        <taxon>Eukaryota</taxon>
        <taxon>Fungi</taxon>
        <taxon>Dikarya</taxon>
        <taxon>Basidiomycota</taxon>
        <taxon>Agaricomycotina</taxon>
        <taxon>Agaricomycetes</taxon>
        <taxon>Polyporales</taxon>
        <taxon>Polyporaceae</taxon>
        <taxon>Lentinus</taxon>
    </lineage>
</organism>
<dbReference type="AlphaFoldDB" id="A0A5C2SLB3"/>
<gene>
    <name evidence="1" type="ORF">L227DRAFT_331501</name>
</gene>
<name>A0A5C2SLB3_9APHY</name>
<reference evidence="1" key="1">
    <citation type="journal article" date="2018" name="Genome Biol. Evol.">
        <title>Genomics and development of Lentinus tigrinus, a white-rot wood-decaying mushroom with dimorphic fruiting bodies.</title>
        <authorList>
            <person name="Wu B."/>
            <person name="Xu Z."/>
            <person name="Knudson A."/>
            <person name="Carlson A."/>
            <person name="Chen N."/>
            <person name="Kovaka S."/>
            <person name="LaButti K."/>
            <person name="Lipzen A."/>
            <person name="Pennachio C."/>
            <person name="Riley R."/>
            <person name="Schakwitz W."/>
            <person name="Umezawa K."/>
            <person name="Ohm R.A."/>
            <person name="Grigoriev I.V."/>
            <person name="Nagy L.G."/>
            <person name="Gibbons J."/>
            <person name="Hibbett D."/>
        </authorList>
    </citation>
    <scope>NUCLEOTIDE SEQUENCE [LARGE SCALE GENOMIC DNA]</scope>
    <source>
        <strain evidence="1">ALCF2SS1-6</strain>
    </source>
</reference>
<sequence>MSYQWQLQHFRAAYAELKQRVYSVVLGPQAGNPTDLLRVRALAVDLRAAAARHLNVIPMDEYVILQDSIERIVFDLDDVWHESQSIDPPLSAAPHVTLQLQHFRAAYQALTQRVYAILDAQADDDAVLLQVRTLALDLRDAAARYRDVFSADEYLTLEDSIERMVFDLDDAGHEPEFIDQPEPPVIQDVKSGRRGRPWKLIDRDFLEHALQTESPAHVARLLNCSSRTVRREALRYGLVAPGARSVLRTVIHEDGTTSRIRTYVSAPSEDLGVWNC</sequence>
<dbReference type="OrthoDB" id="2686689at2759"/>
<evidence type="ECO:0000313" key="1">
    <source>
        <dbReference type="EMBL" id="RPD64532.1"/>
    </source>
</evidence>
<evidence type="ECO:0000313" key="2">
    <source>
        <dbReference type="Proteomes" id="UP000313359"/>
    </source>
</evidence>
<accession>A0A5C2SLB3</accession>
<dbReference type="Proteomes" id="UP000313359">
    <property type="component" value="Unassembled WGS sequence"/>
</dbReference>
<proteinExistence type="predicted"/>
<dbReference type="STRING" id="1328759.A0A5C2SLB3"/>
<dbReference type="EMBL" id="ML122254">
    <property type="protein sequence ID" value="RPD64532.1"/>
    <property type="molecule type" value="Genomic_DNA"/>
</dbReference>
<protein>
    <submittedName>
        <fullName evidence="1">Uncharacterized protein</fullName>
    </submittedName>
</protein>